<protein>
    <submittedName>
        <fullName evidence="1">Uncharacterized protein</fullName>
    </submittedName>
</protein>
<evidence type="ECO:0000313" key="2">
    <source>
        <dbReference type="Proteomes" id="UP000472372"/>
    </source>
</evidence>
<gene>
    <name evidence="1" type="ORF">PTTW11_08097</name>
</gene>
<name>A0A6S6W8X0_9PLEO</name>
<evidence type="ECO:0000313" key="1">
    <source>
        <dbReference type="EMBL" id="CAE7195183.1"/>
    </source>
</evidence>
<dbReference type="Proteomes" id="UP000472372">
    <property type="component" value="Chromosome 7"/>
</dbReference>
<dbReference type="AlphaFoldDB" id="A0A6S6W8X0"/>
<proteinExistence type="predicted"/>
<organism evidence="1 2">
    <name type="scientific">Pyrenophora teres f. teres</name>
    <dbReference type="NCBI Taxonomy" id="97479"/>
    <lineage>
        <taxon>Eukaryota</taxon>
        <taxon>Fungi</taxon>
        <taxon>Dikarya</taxon>
        <taxon>Ascomycota</taxon>
        <taxon>Pezizomycotina</taxon>
        <taxon>Dothideomycetes</taxon>
        <taxon>Pleosporomycetidae</taxon>
        <taxon>Pleosporales</taxon>
        <taxon>Pleosporineae</taxon>
        <taxon>Pleosporaceae</taxon>
        <taxon>Pyrenophora</taxon>
    </lineage>
</organism>
<reference evidence="1" key="1">
    <citation type="submission" date="2021-02" db="EMBL/GenBank/DDBJ databases">
        <authorList>
            <person name="Syme A R."/>
            <person name="Syme A R."/>
            <person name="Moolhuijzen P."/>
        </authorList>
    </citation>
    <scope>NUCLEOTIDE SEQUENCE</scope>
    <source>
        <strain evidence="1">W1-1</strain>
    </source>
</reference>
<dbReference type="EMBL" id="HG992983">
    <property type="protein sequence ID" value="CAE7195183.1"/>
    <property type="molecule type" value="Genomic_DNA"/>
</dbReference>
<accession>A0A6S6W8X0</accession>
<sequence length="195" mass="20550">MISSKSHKNKSPVSVFSSEVNNGLLHYFCDAFPFPLPTYGGVGVAPALVVRLTAGELDLAEEDTVSSEDMFDGLGRADPVALPVLDELAVGLDVDGFFDVNWGFDAAAVVGALEPPVREADGAAKRGPTGEDVWEPDGDFMNSSKAPPALIPLLAPEDARLLGLEGGPEPRRAWLALCPVALKVSKSDDLPLLEP</sequence>